<dbReference type="Proteomes" id="UP001651158">
    <property type="component" value="Unassembled WGS sequence"/>
</dbReference>
<dbReference type="SUPFAM" id="SSF50978">
    <property type="entry name" value="WD40 repeat-like"/>
    <property type="match status" value="1"/>
</dbReference>
<proteinExistence type="predicted"/>
<dbReference type="InterPro" id="IPR015943">
    <property type="entry name" value="WD40/YVTN_repeat-like_dom_sf"/>
</dbReference>
<dbReference type="EMBL" id="JAKROA010000021">
    <property type="protein sequence ID" value="KAL5103025.1"/>
    <property type="molecule type" value="Genomic_DNA"/>
</dbReference>
<dbReference type="PROSITE" id="PS50294">
    <property type="entry name" value="WD_REPEATS_REGION"/>
    <property type="match status" value="2"/>
</dbReference>
<evidence type="ECO:0000256" key="2">
    <source>
        <dbReference type="ARBA" id="ARBA00022737"/>
    </source>
</evidence>
<dbReference type="SMART" id="SM00320">
    <property type="entry name" value="WD40"/>
    <property type="match status" value="4"/>
</dbReference>
<dbReference type="Gene3D" id="2.130.10.10">
    <property type="entry name" value="YVTN repeat-like/Quinoprotein amine dehydrogenase"/>
    <property type="match status" value="2"/>
</dbReference>
<dbReference type="PANTHER" id="PTHR19857">
    <property type="entry name" value="MITOCHONDRIAL DIVISION PROTEIN 1-RELATED"/>
    <property type="match status" value="1"/>
</dbReference>
<evidence type="ECO:0000256" key="3">
    <source>
        <dbReference type="PROSITE-ProRule" id="PRU00221"/>
    </source>
</evidence>
<keyword evidence="6" id="KW-1185">Reference proteome</keyword>
<evidence type="ECO:0000256" key="1">
    <source>
        <dbReference type="ARBA" id="ARBA00022574"/>
    </source>
</evidence>
<feature type="repeat" description="WD" evidence="3">
    <location>
        <begin position="107"/>
        <end position="149"/>
    </location>
</feature>
<dbReference type="PROSITE" id="PS50082">
    <property type="entry name" value="WD_REPEATS_2"/>
    <property type="match status" value="2"/>
</dbReference>
<dbReference type="PANTHER" id="PTHR19857:SF8">
    <property type="entry name" value="ANGIO-ASSOCIATED MIGRATORY CELL PROTEIN"/>
    <property type="match status" value="1"/>
</dbReference>
<dbReference type="InterPro" id="IPR051179">
    <property type="entry name" value="WD_repeat_multifunction"/>
</dbReference>
<reference evidence="5 6" key="1">
    <citation type="journal article" date="2022" name="Front. Cell. Infect. Microbiol.">
        <title>The Genomes of Two Strains of Taenia crassiceps the Animal Model for the Study of Human Cysticercosis.</title>
        <authorList>
            <person name="Bobes R.J."/>
            <person name="Estrada K."/>
            <person name="Rios-Valencia D.G."/>
            <person name="Calderon-Gallegos A."/>
            <person name="de la Torre P."/>
            <person name="Carrero J.C."/>
            <person name="Sanchez-Flores A."/>
            <person name="Laclette J.P."/>
        </authorList>
    </citation>
    <scope>NUCLEOTIDE SEQUENCE [LARGE SCALE GENOMIC DNA]</scope>
    <source>
        <strain evidence="5">WFUcys</strain>
    </source>
</reference>
<dbReference type="Pfam" id="PF00400">
    <property type="entry name" value="WD40"/>
    <property type="match status" value="2"/>
</dbReference>
<dbReference type="InterPro" id="IPR036322">
    <property type="entry name" value="WD40_repeat_dom_sf"/>
</dbReference>
<dbReference type="InterPro" id="IPR001680">
    <property type="entry name" value="WD40_rpt"/>
</dbReference>
<evidence type="ECO:0000313" key="5">
    <source>
        <dbReference type="EMBL" id="KAL5103025.1"/>
    </source>
</evidence>
<sequence length="462" mass="49372">MSPCNSPTHTPPDRDPGAADDGDYLVEGEPFEVVEAPSDQAESISDDEGEMQETLSIADNSKLVLEKHKGSVFCVDVHPNGRILATGSQDHTAIVWDLTTASDFFTCTGHEDSVICVTFSPGDGQYFATGDMAGGVKIWRLETSASSSTSNSVSVTPHQSLSLGELIWLSWWQLPTPSTAGKRRTPLVLFTGSEDGLVLASLVIAARGGERPPKYLMGSGSAVVGAAVVPSTFATERPLLAVIGRDGDFRVWDLKSEKALLHTTLQATSLSSRRQQGGGNGEDVEMEDAMNESTSGYLCMAAPQCSTYAAPNVADIVAVATYEMIVFVPCRPPPLEEIDDGPKRIPPNALTSIPLEGAGTVEAMQFCTTHPFLAFGTVAGQVGVFDTSCMRMRQLWTYSDPSTGTDEGFGITALRWSRANPLTFFTATLAATVLNCAYHRLLLANFAAVPAASLPRRWIRVA</sequence>
<evidence type="ECO:0000256" key="4">
    <source>
        <dbReference type="SAM" id="MobiDB-lite"/>
    </source>
</evidence>
<dbReference type="PROSITE" id="PS00678">
    <property type="entry name" value="WD_REPEATS_1"/>
    <property type="match status" value="1"/>
</dbReference>
<keyword evidence="1 3" id="KW-0853">WD repeat</keyword>
<comment type="caution">
    <text evidence="5">The sequence shown here is derived from an EMBL/GenBank/DDBJ whole genome shotgun (WGS) entry which is preliminary data.</text>
</comment>
<evidence type="ECO:0000313" key="6">
    <source>
        <dbReference type="Proteomes" id="UP001651158"/>
    </source>
</evidence>
<accession>A0ABR4Q057</accession>
<keyword evidence="2" id="KW-0677">Repeat</keyword>
<name>A0ABR4Q057_9CEST</name>
<dbReference type="InterPro" id="IPR019775">
    <property type="entry name" value="WD40_repeat_CS"/>
</dbReference>
<gene>
    <name evidence="5" type="ORF">TcWFU_000722</name>
</gene>
<organism evidence="5 6">
    <name type="scientific">Taenia crassiceps</name>
    <dbReference type="NCBI Taxonomy" id="6207"/>
    <lineage>
        <taxon>Eukaryota</taxon>
        <taxon>Metazoa</taxon>
        <taxon>Spiralia</taxon>
        <taxon>Lophotrochozoa</taxon>
        <taxon>Platyhelminthes</taxon>
        <taxon>Cestoda</taxon>
        <taxon>Eucestoda</taxon>
        <taxon>Cyclophyllidea</taxon>
        <taxon>Taeniidae</taxon>
        <taxon>Taenia</taxon>
    </lineage>
</organism>
<feature type="region of interest" description="Disordered" evidence="4">
    <location>
        <begin position="1"/>
        <end position="24"/>
    </location>
</feature>
<protein>
    <submittedName>
        <fullName evidence="5">Angio-associated migratory cell protein</fullName>
    </submittedName>
</protein>
<feature type="repeat" description="WD" evidence="3">
    <location>
        <begin position="65"/>
        <end position="106"/>
    </location>
</feature>